<organism evidence="2 3">
    <name type="scientific">Tenebrio molitor</name>
    <name type="common">Yellow mealworm beetle</name>
    <dbReference type="NCBI Taxonomy" id="7067"/>
    <lineage>
        <taxon>Eukaryota</taxon>
        <taxon>Metazoa</taxon>
        <taxon>Ecdysozoa</taxon>
        <taxon>Arthropoda</taxon>
        <taxon>Hexapoda</taxon>
        <taxon>Insecta</taxon>
        <taxon>Pterygota</taxon>
        <taxon>Neoptera</taxon>
        <taxon>Endopterygota</taxon>
        <taxon>Coleoptera</taxon>
        <taxon>Polyphaga</taxon>
        <taxon>Cucujiformia</taxon>
        <taxon>Tenebrionidae</taxon>
        <taxon>Tenebrio</taxon>
    </lineage>
</organism>
<evidence type="ECO:0000313" key="3">
    <source>
        <dbReference type="Proteomes" id="UP000719412"/>
    </source>
</evidence>
<dbReference type="Proteomes" id="UP000719412">
    <property type="component" value="Unassembled WGS sequence"/>
</dbReference>
<evidence type="ECO:0000313" key="2">
    <source>
        <dbReference type="EMBL" id="KAH0812998.1"/>
    </source>
</evidence>
<dbReference type="AlphaFoldDB" id="A0A8J6HEK3"/>
<accession>A0A8J6HEK3</accession>
<name>A0A8J6HEK3_TENMO</name>
<dbReference type="SUPFAM" id="SSF57603">
    <property type="entry name" value="FnI-like domain"/>
    <property type="match status" value="1"/>
</dbReference>
<keyword evidence="1" id="KW-0732">Signal</keyword>
<feature type="chain" id="PRO_5035186261" description="VWFC domain-containing protein" evidence="1">
    <location>
        <begin position="19"/>
        <end position="279"/>
    </location>
</feature>
<dbReference type="Gene3D" id="2.10.70.10">
    <property type="entry name" value="Complement Module, domain 1"/>
    <property type="match status" value="1"/>
</dbReference>
<proteinExistence type="predicted"/>
<keyword evidence="3" id="KW-1185">Reference proteome</keyword>
<evidence type="ECO:0008006" key="4">
    <source>
        <dbReference type="Google" id="ProtNLM"/>
    </source>
</evidence>
<gene>
    <name evidence="2" type="ORF">GEV33_009794</name>
</gene>
<evidence type="ECO:0000256" key="1">
    <source>
        <dbReference type="SAM" id="SignalP"/>
    </source>
</evidence>
<dbReference type="EMBL" id="JABDTM020025650">
    <property type="protein sequence ID" value="KAH0812998.1"/>
    <property type="molecule type" value="Genomic_DNA"/>
</dbReference>
<feature type="signal peptide" evidence="1">
    <location>
        <begin position="1"/>
        <end position="18"/>
    </location>
</feature>
<reference evidence="2" key="2">
    <citation type="submission" date="2021-08" db="EMBL/GenBank/DDBJ databases">
        <authorList>
            <person name="Eriksson T."/>
        </authorList>
    </citation>
    <scope>NUCLEOTIDE SEQUENCE</scope>
    <source>
        <strain evidence="2">Stoneville</strain>
        <tissue evidence="2">Whole head</tissue>
    </source>
</reference>
<reference evidence="2" key="1">
    <citation type="journal article" date="2020" name="J Insects Food Feed">
        <title>The yellow mealworm (Tenebrio molitor) genome: a resource for the emerging insects as food and feed industry.</title>
        <authorList>
            <person name="Eriksson T."/>
            <person name="Andere A."/>
            <person name="Kelstrup H."/>
            <person name="Emery V."/>
            <person name="Picard C."/>
        </authorList>
    </citation>
    <scope>NUCLEOTIDE SEQUENCE</scope>
    <source>
        <strain evidence="2">Stoneville</strain>
        <tissue evidence="2">Whole head</tissue>
    </source>
</reference>
<protein>
    <recommendedName>
        <fullName evidence="4">VWFC domain-containing protein</fullName>
    </recommendedName>
</protein>
<comment type="caution">
    <text evidence="2">The sequence shown here is derived from an EMBL/GenBank/DDBJ whole genome shotgun (WGS) entry which is preliminary data.</text>
</comment>
<sequence>MLLLKCAIFLTVITSLLGEGCDKNGIIIYEDLGCTPHYDEGNDCPSKYTCEGLEPSSTSCYFQGKAYQDGEPVEDDLLSRSCNVGCFCSVEEKPGFVCAILDCPEWLGVRIEPGCYRNYTLENCCSVGEICPPFDQIEKCVVDGEEYREGEMFYVEKSCLNCVCRKGFKGKFEEPFCTRRKCGQQLRYADKIERHCAPFYGVDSDNDVVCCPEVDLFILADGTEGGESEAEADSCKFGEMSFKVGQEFEKFMFADNYGKTHEKVKCKCVTPPLMKCIKG</sequence>